<name>A0A3N6M914_NATCH</name>
<dbReference type="OrthoDB" id="11472at2157"/>
<reference evidence="1 2" key="1">
    <citation type="submission" date="2018-10" db="EMBL/GenBank/DDBJ databases">
        <title>Natrarchaeobius chitinivorans gen. nov., sp. nov., and Natrarchaeobius haloalkaliphilus sp. nov., alkaliphilic, chitin-utilizing haloarchaea from hypersaline alkaline lakes.</title>
        <authorList>
            <person name="Sorokin D.Y."/>
            <person name="Elcheninov A.G."/>
            <person name="Kostrikina N.A."/>
            <person name="Bale N.J."/>
            <person name="Sinninghe Damste J.S."/>
            <person name="Khijniak T.V."/>
            <person name="Kublanov I.V."/>
            <person name="Toshchakov S.V."/>
        </authorList>
    </citation>
    <scope>NUCLEOTIDE SEQUENCE [LARGE SCALE GENOMIC DNA]</scope>
    <source>
        <strain evidence="1 2">AArcht7</strain>
    </source>
</reference>
<sequence length="268" mass="28563">MTEREWRGEREVVLERDERTCRRCGTAATEDPNGLRLYPVGDVPRSGTVHESALVAVCTPCFASLRSEPDGSALPDDEALFSLVRETTERQGVTVSAVAAFASLATKLPGELAAATADSDPVSIPDTGYVRARREVLLAIDSVDSRLDHLYAIETDALDPNLADPLAEFAGTGTKLQSELRGIVALGECIAAGLGRCHGCFGELEADVDRCGTCDLERRDVADWRSADGSVDFEGLFDAINETLQAASGTTEALTDRTTSVAEQLRGG</sequence>
<dbReference type="GO" id="GO:0004519">
    <property type="term" value="F:endonuclease activity"/>
    <property type="evidence" value="ECO:0007669"/>
    <property type="project" value="UniProtKB-KW"/>
</dbReference>
<protein>
    <submittedName>
        <fullName evidence="1">HNH endonuclease</fullName>
    </submittedName>
</protein>
<evidence type="ECO:0000313" key="2">
    <source>
        <dbReference type="Proteomes" id="UP000281431"/>
    </source>
</evidence>
<keyword evidence="1" id="KW-0255">Endonuclease</keyword>
<organism evidence="1 2">
    <name type="scientific">Natrarchaeobius chitinivorans</name>
    <dbReference type="NCBI Taxonomy" id="1679083"/>
    <lineage>
        <taxon>Archaea</taxon>
        <taxon>Methanobacteriati</taxon>
        <taxon>Methanobacteriota</taxon>
        <taxon>Stenosarchaea group</taxon>
        <taxon>Halobacteria</taxon>
        <taxon>Halobacteriales</taxon>
        <taxon>Natrialbaceae</taxon>
        <taxon>Natrarchaeobius</taxon>
    </lineage>
</organism>
<evidence type="ECO:0000313" key="1">
    <source>
        <dbReference type="EMBL" id="RQG98867.1"/>
    </source>
</evidence>
<dbReference type="EMBL" id="REFZ01000012">
    <property type="protein sequence ID" value="RQG98867.1"/>
    <property type="molecule type" value="Genomic_DNA"/>
</dbReference>
<gene>
    <name evidence="1" type="ORF">EA472_16665</name>
</gene>
<dbReference type="AlphaFoldDB" id="A0A3N6M914"/>
<comment type="caution">
    <text evidence="1">The sequence shown here is derived from an EMBL/GenBank/DDBJ whole genome shotgun (WGS) entry which is preliminary data.</text>
</comment>
<proteinExistence type="predicted"/>
<accession>A0A3N6M914</accession>
<keyword evidence="1" id="KW-0540">Nuclease</keyword>
<keyword evidence="2" id="KW-1185">Reference proteome</keyword>
<keyword evidence="1" id="KW-0378">Hydrolase</keyword>
<dbReference type="Proteomes" id="UP000281431">
    <property type="component" value="Unassembled WGS sequence"/>
</dbReference>